<dbReference type="CDD" id="cd00609">
    <property type="entry name" value="AAT_like"/>
    <property type="match status" value="1"/>
</dbReference>
<dbReference type="PANTHER" id="PTHR42790">
    <property type="entry name" value="AMINOTRANSFERASE"/>
    <property type="match status" value="1"/>
</dbReference>
<evidence type="ECO:0000256" key="2">
    <source>
        <dbReference type="ARBA" id="ARBA00007441"/>
    </source>
</evidence>
<dbReference type="OrthoDB" id="691673at2759"/>
<organism>
    <name type="scientific">Serpula lacrymans var. lacrymans (strain S7.9)</name>
    <name type="common">Dry rot fungus</name>
    <dbReference type="NCBI Taxonomy" id="578457"/>
    <lineage>
        <taxon>Eukaryota</taxon>
        <taxon>Fungi</taxon>
        <taxon>Dikarya</taxon>
        <taxon>Basidiomycota</taxon>
        <taxon>Agaricomycotina</taxon>
        <taxon>Agaricomycetes</taxon>
        <taxon>Agaricomycetidae</taxon>
        <taxon>Boletales</taxon>
        <taxon>Coniophorineae</taxon>
        <taxon>Serpulaceae</taxon>
        <taxon>Serpula</taxon>
    </lineage>
</organism>
<dbReference type="GeneID" id="18820700"/>
<dbReference type="RefSeq" id="XP_007322062.1">
    <property type="nucleotide sequence ID" value="XM_007322000.1"/>
</dbReference>
<dbReference type="KEGG" id="sla:SERLADRAFT_475830"/>
<keyword evidence="4" id="KW-0808">Transferase</keyword>
<comment type="similarity">
    <text evidence="2">Belongs to the class-I pyridoxal-phosphate-dependent aminotransferase family.</text>
</comment>
<dbReference type="GO" id="GO:0030170">
    <property type="term" value="F:pyridoxal phosphate binding"/>
    <property type="evidence" value="ECO:0007669"/>
    <property type="project" value="InterPro"/>
</dbReference>
<keyword evidence="5" id="KW-0663">Pyridoxal phosphate</keyword>
<evidence type="ECO:0000259" key="6">
    <source>
        <dbReference type="Pfam" id="PF00155"/>
    </source>
</evidence>
<dbReference type="Proteomes" id="UP000008064">
    <property type="component" value="Unassembled WGS sequence"/>
</dbReference>
<dbReference type="InterPro" id="IPR015424">
    <property type="entry name" value="PyrdxlP-dep_Trfase"/>
</dbReference>
<gene>
    <name evidence="7" type="ORF">SERLADRAFT_475830</name>
</gene>
<dbReference type="InterPro" id="IPR015421">
    <property type="entry name" value="PyrdxlP-dep_Trfase_major"/>
</dbReference>
<feature type="domain" description="Aminotransferase class I/classII large" evidence="6">
    <location>
        <begin position="94"/>
        <end position="401"/>
    </location>
</feature>
<evidence type="ECO:0000313" key="7">
    <source>
        <dbReference type="EMBL" id="EGO21105.1"/>
    </source>
</evidence>
<proteinExistence type="inferred from homology"/>
<reference evidence="7" key="1">
    <citation type="submission" date="2011-04" db="EMBL/GenBank/DDBJ databases">
        <title>Evolution of plant cell wall degrading machinery underlies the functional diversity of forest fungi.</title>
        <authorList>
            <consortium name="US DOE Joint Genome Institute (JGI-PGF)"/>
            <person name="Eastwood D.C."/>
            <person name="Floudas D."/>
            <person name="Binder M."/>
            <person name="Majcherczyk A."/>
            <person name="Schneider P."/>
            <person name="Aerts A."/>
            <person name="Asiegbu F.O."/>
            <person name="Baker S.E."/>
            <person name="Barry K."/>
            <person name="Bendiksby M."/>
            <person name="Blumentritt M."/>
            <person name="Coutinho P.M."/>
            <person name="Cullen D."/>
            <person name="Cullen D."/>
            <person name="Gathman A."/>
            <person name="Goodell B."/>
            <person name="Henrissat B."/>
            <person name="Ihrmark K."/>
            <person name="Kauserud H."/>
            <person name="Kohler A."/>
            <person name="LaButti K."/>
            <person name="Lapidus A."/>
            <person name="Lavin J.L."/>
            <person name="Lee Y.-H."/>
            <person name="Lindquist E."/>
            <person name="Lilly W."/>
            <person name="Lucas S."/>
            <person name="Morin E."/>
            <person name="Murat C."/>
            <person name="Oguiza J.A."/>
            <person name="Park J."/>
            <person name="Pisabarro A.G."/>
            <person name="Riley R."/>
            <person name="Rosling A."/>
            <person name="Salamov A."/>
            <person name="Schmidt O."/>
            <person name="Schmutz J."/>
            <person name="Skrede I."/>
            <person name="Stenlid J."/>
            <person name="Wiebenga A."/>
            <person name="Xie X."/>
            <person name="Kues U."/>
            <person name="Hibbett D.S."/>
            <person name="Hoffmeister D."/>
            <person name="Hogberg N."/>
            <person name="Martin F."/>
            <person name="Grigoriev I.V."/>
            <person name="Watkinson S.C."/>
        </authorList>
    </citation>
    <scope>NUCLEOTIDE SEQUENCE</scope>
    <source>
        <strain evidence="7">S7.9</strain>
    </source>
</reference>
<protein>
    <recommendedName>
        <fullName evidence="6">Aminotransferase class I/classII large domain-containing protein</fullName>
    </recommendedName>
</protein>
<dbReference type="EMBL" id="GL945439">
    <property type="protein sequence ID" value="EGO21105.1"/>
    <property type="molecule type" value="Genomic_DNA"/>
</dbReference>
<dbReference type="Gene3D" id="3.40.640.10">
    <property type="entry name" value="Type I PLP-dependent aspartate aminotransferase-like (Major domain)"/>
    <property type="match status" value="1"/>
</dbReference>
<accession>F8P6N9</accession>
<evidence type="ECO:0000256" key="4">
    <source>
        <dbReference type="ARBA" id="ARBA00022679"/>
    </source>
</evidence>
<dbReference type="Pfam" id="PF00155">
    <property type="entry name" value="Aminotran_1_2"/>
    <property type="match status" value="1"/>
</dbReference>
<dbReference type="GO" id="GO:1901605">
    <property type="term" value="P:alpha-amino acid metabolic process"/>
    <property type="evidence" value="ECO:0007669"/>
    <property type="project" value="TreeGrafter"/>
</dbReference>
<dbReference type="AlphaFoldDB" id="F8P6N9"/>
<comment type="cofactor">
    <cofactor evidence="1">
        <name>pyridoxal 5'-phosphate</name>
        <dbReference type="ChEBI" id="CHEBI:597326"/>
    </cofactor>
</comment>
<dbReference type="GO" id="GO:0008483">
    <property type="term" value="F:transaminase activity"/>
    <property type="evidence" value="ECO:0007669"/>
    <property type="project" value="UniProtKB-KW"/>
</dbReference>
<dbReference type="InterPro" id="IPR050859">
    <property type="entry name" value="Class-I_PLP-dep_aminotransf"/>
</dbReference>
<dbReference type="SUPFAM" id="SSF53383">
    <property type="entry name" value="PLP-dependent transferases"/>
    <property type="match status" value="1"/>
</dbReference>
<evidence type="ECO:0000256" key="3">
    <source>
        <dbReference type="ARBA" id="ARBA00022576"/>
    </source>
</evidence>
<dbReference type="PANTHER" id="PTHR42790:SF19">
    <property type="entry name" value="KYNURENINE_ALPHA-AMINOADIPATE AMINOTRANSFERASE, MITOCHONDRIAL"/>
    <property type="match status" value="1"/>
</dbReference>
<evidence type="ECO:0000256" key="1">
    <source>
        <dbReference type="ARBA" id="ARBA00001933"/>
    </source>
</evidence>
<dbReference type="HOGENOM" id="CLU_017584_0_5_1"/>
<sequence length="517" mass="59003">MPTVNPRNVDSIDLSHHLSTEARDRLPNPMKDVWRMVQGANKPDIANMANGDPHHSLYPFRKMSFEVPAVNQADPVSSWRNGSSDTQFFHSYKDQPSALSLRNAFQYTHGAGLPECQKALSDLTQFFHSPPNHAVTLTLGNSDGITKVFRMLGERGDHFLTDEFSFPGMTNAPLSYGIKWLGIKMDKGGIIPGEIERVLQHWDPRRGRRPHVLYIVPVGQNPTGTTLSLQRRKEIYAIARRWDLIIIEDDPYYFLQYDLPPVTASAEKGEFSEKFAQSLIPSLLSMDVDGRVLRIDSFSKILAPGMRLGWISSNHLFHHKLVTYTDSGPQHPHAFGQVFVTEMLGKNGWQMDGFCRWIQSLRVDYQRRRDFLLEAFRREVEPTGYASINVPEAGMFVWVTVNFDRHPRYRSRSNRGGSSVSPRTNTELLLHDLFKKFMDFDVVLMPSAIFAMEEDPLSVVSPHHIPIRDRINSFRGTFAGTEETIEKGMIRLGRALREFFEEAADTSHLEHKIMAHL</sequence>
<dbReference type="InterPro" id="IPR004839">
    <property type="entry name" value="Aminotransferase_I/II_large"/>
</dbReference>
<keyword evidence="3" id="KW-0032">Aminotransferase</keyword>
<name>F8P6N9_SERL9</name>
<evidence type="ECO:0000256" key="5">
    <source>
        <dbReference type="ARBA" id="ARBA00022898"/>
    </source>
</evidence>